<comment type="pathway">
    <text evidence="1 8">Metabolic intermediate biosynthesis; chorismate biosynthesis; chorismate from D-erythrose 4-phosphate and phosphoenolpyruvate: step 4/7.</text>
</comment>
<feature type="binding site" evidence="8">
    <location>
        <position position="275"/>
    </location>
    <ligand>
        <name>shikimate</name>
        <dbReference type="ChEBI" id="CHEBI:36208"/>
    </ligand>
</feature>
<dbReference type="InterPro" id="IPR046346">
    <property type="entry name" value="Aminoacid_DH-like_N_sf"/>
</dbReference>
<accession>A0ABW2LC87</accession>
<feature type="binding site" evidence="8">
    <location>
        <position position="122"/>
    </location>
    <ligand>
        <name>shikimate</name>
        <dbReference type="ChEBI" id="CHEBI:36208"/>
    </ligand>
</feature>
<evidence type="ECO:0000313" key="12">
    <source>
        <dbReference type="EMBL" id="MFC7338597.1"/>
    </source>
</evidence>
<dbReference type="Pfam" id="PF18317">
    <property type="entry name" value="SDH_C"/>
    <property type="match status" value="1"/>
</dbReference>
<feature type="domain" description="Shikimate dehydrogenase substrate binding N-terminal" evidence="10">
    <location>
        <begin position="27"/>
        <end position="109"/>
    </location>
</feature>
<feature type="binding site" evidence="8">
    <location>
        <position position="107"/>
    </location>
    <ligand>
        <name>shikimate</name>
        <dbReference type="ChEBI" id="CHEBI:36208"/>
    </ligand>
</feature>
<dbReference type="HAMAP" id="MF_00222">
    <property type="entry name" value="Shikimate_DH_AroE"/>
    <property type="match status" value="1"/>
</dbReference>
<evidence type="ECO:0000259" key="11">
    <source>
        <dbReference type="Pfam" id="PF18317"/>
    </source>
</evidence>
<sequence length="303" mass="32049">MTVHSLTDLASRDLLDAGHSKPARLAVIGHPVAHSASPRMHQPALDEAGIDARYIALDIEPGQVAEAFKRMRELGFIGCNVTVPHKFDALAACDEIDDAARTLGAVNTVRFDDDATRGSNTDGYGFEHAVKESLNFDLAGKSVLIVGAGGGAGGAIAAHCVRSDVARLILVNRTLSKIESLAERLTSDKTEIITLSSESMTEPSSIALAHSSDLLVNTASLGLKEGDPSPLPEACFTSRHFVFDTIYSPPVTSFIRAGRAVEARTANGAGMLLHQGVRAFEIWFPGSTPTEAMRQGLSSAQTS</sequence>
<dbReference type="Proteomes" id="UP001596472">
    <property type="component" value="Unassembled WGS sequence"/>
</dbReference>
<proteinExistence type="inferred from homology"/>
<dbReference type="CDD" id="cd01065">
    <property type="entry name" value="NAD_bind_Shikimate_DH"/>
    <property type="match status" value="1"/>
</dbReference>
<feature type="binding site" evidence="8">
    <location>
        <position position="245"/>
    </location>
    <ligand>
        <name>NADP(+)</name>
        <dbReference type="ChEBI" id="CHEBI:58349"/>
    </ligand>
</feature>
<dbReference type="Pfam" id="PF08501">
    <property type="entry name" value="Shikimate_dh_N"/>
    <property type="match status" value="1"/>
</dbReference>
<dbReference type="InterPro" id="IPR006151">
    <property type="entry name" value="Shikm_DH/Glu-tRNA_Rdtase"/>
</dbReference>
<evidence type="ECO:0000313" key="13">
    <source>
        <dbReference type="Proteomes" id="UP001596472"/>
    </source>
</evidence>
<evidence type="ECO:0000256" key="3">
    <source>
        <dbReference type="ARBA" id="ARBA00022605"/>
    </source>
</evidence>
<dbReference type="EC" id="1.1.1.25" evidence="2 8"/>
<dbReference type="InterPro" id="IPR036291">
    <property type="entry name" value="NAD(P)-bd_dom_sf"/>
</dbReference>
<dbReference type="Pfam" id="PF01488">
    <property type="entry name" value="Shikimate_DH"/>
    <property type="match status" value="1"/>
</dbReference>
<evidence type="ECO:0000256" key="2">
    <source>
        <dbReference type="ARBA" id="ARBA00012962"/>
    </source>
</evidence>
<evidence type="ECO:0000259" key="9">
    <source>
        <dbReference type="Pfam" id="PF01488"/>
    </source>
</evidence>
<feature type="binding site" evidence="8">
    <location>
        <position position="98"/>
    </location>
    <ligand>
        <name>NADP(+)</name>
        <dbReference type="ChEBI" id="CHEBI:58349"/>
    </ligand>
</feature>
<evidence type="ECO:0000256" key="7">
    <source>
        <dbReference type="ARBA" id="ARBA00049442"/>
    </source>
</evidence>
<comment type="catalytic activity">
    <reaction evidence="7 8">
        <text>shikimate + NADP(+) = 3-dehydroshikimate + NADPH + H(+)</text>
        <dbReference type="Rhea" id="RHEA:17737"/>
        <dbReference type="ChEBI" id="CHEBI:15378"/>
        <dbReference type="ChEBI" id="CHEBI:16630"/>
        <dbReference type="ChEBI" id="CHEBI:36208"/>
        <dbReference type="ChEBI" id="CHEBI:57783"/>
        <dbReference type="ChEBI" id="CHEBI:58349"/>
        <dbReference type="EC" id="1.1.1.25"/>
    </reaction>
</comment>
<comment type="similarity">
    <text evidence="8">Belongs to the shikimate dehydrogenase family.</text>
</comment>
<evidence type="ECO:0000256" key="4">
    <source>
        <dbReference type="ARBA" id="ARBA00022857"/>
    </source>
</evidence>
<feature type="binding site" evidence="8">
    <location>
        <position position="247"/>
    </location>
    <ligand>
        <name>shikimate</name>
        <dbReference type="ChEBI" id="CHEBI:36208"/>
    </ligand>
</feature>
<keyword evidence="13" id="KW-1185">Reference proteome</keyword>
<dbReference type="EMBL" id="JBHTBS010000008">
    <property type="protein sequence ID" value="MFC7338597.1"/>
    <property type="molecule type" value="Genomic_DNA"/>
</dbReference>
<feature type="binding site" evidence="8">
    <location>
        <position position="82"/>
    </location>
    <ligand>
        <name>shikimate</name>
        <dbReference type="ChEBI" id="CHEBI:36208"/>
    </ligand>
</feature>
<dbReference type="NCBIfam" id="TIGR00507">
    <property type="entry name" value="aroE"/>
    <property type="match status" value="1"/>
</dbReference>
<dbReference type="SUPFAM" id="SSF53223">
    <property type="entry name" value="Aminoacid dehydrogenase-like, N-terminal domain"/>
    <property type="match status" value="1"/>
</dbReference>
<comment type="function">
    <text evidence="8">Involved in the biosynthesis of the chorismate, which leads to the biosynthesis of aromatic amino acids. Catalyzes the reversible NADPH linked reduction of 3-dehydroshikimate (DHSA) to yield shikimate (SA).</text>
</comment>
<feature type="domain" description="SDH C-terminal" evidence="11">
    <location>
        <begin position="268"/>
        <end position="295"/>
    </location>
</feature>
<keyword evidence="6 8" id="KW-0057">Aromatic amino acid biosynthesis</keyword>
<dbReference type="Gene3D" id="3.40.50.720">
    <property type="entry name" value="NAD(P)-binding Rossmann-like Domain"/>
    <property type="match status" value="1"/>
</dbReference>
<dbReference type="GO" id="GO:0004764">
    <property type="term" value="F:shikimate 3-dehydrogenase (NADP+) activity"/>
    <property type="evidence" value="ECO:0007669"/>
    <property type="project" value="UniProtKB-EC"/>
</dbReference>
<dbReference type="RefSeq" id="WP_379714095.1">
    <property type="nucleotide sequence ID" value="NZ_JBHTBS010000008.1"/>
</dbReference>
<evidence type="ECO:0000256" key="1">
    <source>
        <dbReference type="ARBA" id="ARBA00004871"/>
    </source>
</evidence>
<evidence type="ECO:0000256" key="5">
    <source>
        <dbReference type="ARBA" id="ARBA00023002"/>
    </source>
</evidence>
<evidence type="ECO:0000259" key="10">
    <source>
        <dbReference type="Pfam" id="PF08501"/>
    </source>
</evidence>
<feature type="binding site" evidence="8">
    <location>
        <position position="268"/>
    </location>
    <ligand>
        <name>NADP(+)</name>
        <dbReference type="ChEBI" id="CHEBI:58349"/>
    </ligand>
</feature>
<evidence type="ECO:0000256" key="6">
    <source>
        <dbReference type="ARBA" id="ARBA00023141"/>
    </source>
</evidence>
<dbReference type="InterPro" id="IPR013708">
    <property type="entry name" value="Shikimate_DH-bd_N"/>
</dbReference>
<feature type="active site" description="Proton acceptor" evidence="8">
    <location>
        <position position="86"/>
    </location>
</feature>
<dbReference type="Gene3D" id="3.40.50.10860">
    <property type="entry name" value="Leucine Dehydrogenase, chain A, domain 1"/>
    <property type="match status" value="1"/>
</dbReference>
<keyword evidence="4 8" id="KW-0521">NADP</keyword>
<dbReference type="InterPro" id="IPR011342">
    <property type="entry name" value="Shikimate_DH"/>
</dbReference>
<dbReference type="PANTHER" id="PTHR21089:SF1">
    <property type="entry name" value="BIFUNCTIONAL 3-DEHYDROQUINATE DEHYDRATASE_SHIKIMATE DEHYDROGENASE, CHLOROPLASTIC"/>
    <property type="match status" value="1"/>
</dbReference>
<feature type="domain" description="Quinate/shikimate 5-dehydrogenase/glutamyl-tRNA reductase" evidence="9">
    <location>
        <begin position="133"/>
        <end position="197"/>
    </location>
</feature>
<keyword evidence="3 8" id="KW-0028">Amino-acid biosynthesis</keyword>
<comment type="subunit">
    <text evidence="8">Homodimer.</text>
</comment>
<reference evidence="13" key="1">
    <citation type="journal article" date="2019" name="Int. J. Syst. Evol. Microbiol.">
        <title>The Global Catalogue of Microorganisms (GCM) 10K type strain sequencing project: providing services to taxonomists for standard genome sequencing and annotation.</title>
        <authorList>
            <consortium name="The Broad Institute Genomics Platform"/>
            <consortium name="The Broad Institute Genome Sequencing Center for Infectious Disease"/>
            <person name="Wu L."/>
            <person name="Ma J."/>
        </authorList>
    </citation>
    <scope>NUCLEOTIDE SEQUENCE [LARGE SCALE GENOMIC DNA]</scope>
    <source>
        <strain evidence="13">CGMCC 4.1467</strain>
    </source>
</reference>
<evidence type="ECO:0000256" key="8">
    <source>
        <dbReference type="HAMAP-Rule" id="MF_00222"/>
    </source>
</evidence>
<gene>
    <name evidence="8 12" type="primary">aroE</name>
    <name evidence="12" type="ORF">ACFQY0_15485</name>
</gene>
<name>A0ABW2LC87_9BACT</name>
<comment type="caution">
    <text evidence="8">Lacks conserved residue(s) required for the propagation of feature annotation.</text>
</comment>
<comment type="caution">
    <text evidence="12">The sequence shown here is derived from an EMBL/GenBank/DDBJ whole genome shotgun (WGS) entry which is preliminary data.</text>
</comment>
<organism evidence="12 13">
    <name type="scientific">Haloferula chungangensis</name>
    <dbReference type="NCBI Taxonomy" id="1048331"/>
    <lineage>
        <taxon>Bacteria</taxon>
        <taxon>Pseudomonadati</taxon>
        <taxon>Verrucomicrobiota</taxon>
        <taxon>Verrucomicrobiia</taxon>
        <taxon>Verrucomicrobiales</taxon>
        <taxon>Verrucomicrobiaceae</taxon>
        <taxon>Haloferula</taxon>
    </lineage>
</organism>
<dbReference type="InterPro" id="IPR022893">
    <property type="entry name" value="Shikimate_DH_fam"/>
</dbReference>
<keyword evidence="5 8" id="KW-0560">Oxidoreductase</keyword>
<dbReference type="PANTHER" id="PTHR21089">
    <property type="entry name" value="SHIKIMATE DEHYDROGENASE"/>
    <property type="match status" value="1"/>
</dbReference>
<dbReference type="InterPro" id="IPR041121">
    <property type="entry name" value="SDH_C"/>
</dbReference>
<protein>
    <recommendedName>
        <fullName evidence="2 8">Shikimate dehydrogenase (NADP(+))</fullName>
        <shortName evidence="8">SDH</shortName>
        <ecNumber evidence="2 8">1.1.1.25</ecNumber>
    </recommendedName>
</protein>
<feature type="binding site" evidence="8">
    <location>
        <begin position="172"/>
        <end position="177"/>
    </location>
    <ligand>
        <name>NADP(+)</name>
        <dbReference type="ChEBI" id="CHEBI:58349"/>
    </ligand>
</feature>
<feature type="binding site" evidence="8">
    <location>
        <begin position="35"/>
        <end position="37"/>
    </location>
    <ligand>
        <name>shikimate</name>
        <dbReference type="ChEBI" id="CHEBI:36208"/>
    </ligand>
</feature>
<dbReference type="SUPFAM" id="SSF51735">
    <property type="entry name" value="NAD(P)-binding Rossmann-fold domains"/>
    <property type="match status" value="1"/>
</dbReference>